<evidence type="ECO:0000256" key="1">
    <source>
        <dbReference type="ARBA" id="ARBA00004123"/>
    </source>
</evidence>
<dbReference type="InterPro" id="IPR008906">
    <property type="entry name" value="HATC_C_dom"/>
</dbReference>
<evidence type="ECO:0000313" key="9">
    <source>
        <dbReference type="Proteomes" id="UP000620124"/>
    </source>
</evidence>
<keyword evidence="5" id="KW-0539">Nucleus</keyword>
<comment type="caution">
    <text evidence="8">The sequence shown here is derived from an EMBL/GenBank/DDBJ whole genome shotgun (WGS) entry which is preliminary data.</text>
</comment>
<dbReference type="PANTHER" id="PTHR46481:SF10">
    <property type="entry name" value="ZINC FINGER BED DOMAIN-CONTAINING PROTEIN 39"/>
    <property type="match status" value="1"/>
</dbReference>
<feature type="compositionally biased region" description="Basic residues" evidence="6">
    <location>
        <begin position="205"/>
        <end position="215"/>
    </location>
</feature>
<feature type="compositionally biased region" description="Basic and acidic residues" evidence="6">
    <location>
        <begin position="245"/>
        <end position="255"/>
    </location>
</feature>
<evidence type="ECO:0000259" key="7">
    <source>
        <dbReference type="Pfam" id="PF05699"/>
    </source>
</evidence>
<organism evidence="8 9">
    <name type="scientific">Mycena venus</name>
    <dbReference type="NCBI Taxonomy" id="2733690"/>
    <lineage>
        <taxon>Eukaryota</taxon>
        <taxon>Fungi</taxon>
        <taxon>Dikarya</taxon>
        <taxon>Basidiomycota</taxon>
        <taxon>Agaricomycotina</taxon>
        <taxon>Agaricomycetes</taxon>
        <taxon>Agaricomycetidae</taxon>
        <taxon>Agaricales</taxon>
        <taxon>Marasmiineae</taxon>
        <taxon>Mycenaceae</taxon>
        <taxon>Mycena</taxon>
    </lineage>
</organism>
<dbReference type="GO" id="GO:0046983">
    <property type="term" value="F:protein dimerization activity"/>
    <property type="evidence" value="ECO:0007669"/>
    <property type="project" value="InterPro"/>
</dbReference>
<dbReference type="InterPro" id="IPR012337">
    <property type="entry name" value="RNaseH-like_sf"/>
</dbReference>
<feature type="region of interest" description="Disordered" evidence="6">
    <location>
        <begin position="152"/>
        <end position="333"/>
    </location>
</feature>
<keyword evidence="2" id="KW-0479">Metal-binding</keyword>
<dbReference type="Pfam" id="PF05699">
    <property type="entry name" value="Dimer_Tnp_hAT"/>
    <property type="match status" value="1"/>
</dbReference>
<proteinExistence type="predicted"/>
<evidence type="ECO:0000256" key="3">
    <source>
        <dbReference type="ARBA" id="ARBA00022771"/>
    </source>
</evidence>
<accession>A0A8H6Z714</accession>
<dbReference type="Proteomes" id="UP000620124">
    <property type="component" value="Unassembled WGS sequence"/>
</dbReference>
<protein>
    <submittedName>
        <fullName evidence="8">Dimer-Tnp-hAT domain-containing protein</fullName>
    </submittedName>
</protein>
<reference evidence="8" key="1">
    <citation type="submission" date="2020-05" db="EMBL/GenBank/DDBJ databases">
        <title>Mycena genomes resolve the evolution of fungal bioluminescence.</title>
        <authorList>
            <person name="Tsai I.J."/>
        </authorList>
    </citation>
    <scope>NUCLEOTIDE SEQUENCE</scope>
    <source>
        <strain evidence="8">CCC161011</strain>
    </source>
</reference>
<dbReference type="EMBL" id="JACAZI010000001">
    <property type="protein sequence ID" value="KAF7371521.1"/>
    <property type="molecule type" value="Genomic_DNA"/>
</dbReference>
<dbReference type="SUPFAM" id="SSF53098">
    <property type="entry name" value="Ribonuclease H-like"/>
    <property type="match status" value="1"/>
</dbReference>
<gene>
    <name evidence="8" type="ORF">MVEN_00006900</name>
</gene>
<sequence>MTSRPARNRQVSSRLTDGANGEAPSAVHQIVLAAKPILDLIKKIGKLSPLLPETVPEAPADDDIHRIITRLEHPDGTVAATFNRRFDILFGEDTRGSDGRLKNIRRGDFGMGCVVEYLNSIHWESARIPFDLTEPKLTRVANELEHLCGSHLDKRPVKSGGSSAKTKANEASARTDANSRPSFTKEPGYEQKMDQLFQASTTIKSKSKPSKKKRGGNNSHEAGDDSDTSYTFRRPRACSEEADDDFHVMEIERPPTPEGSGKRRRVVIDDEGSVDEASESRPKKKAKKAKQSTSLPSAPPKVTVVEISDSDSDDERPETKRGPSSTSRNHFHPPIAVKVKGEKRWEFKSADTFEVRTLSNEHSGRRETSTMRSHSRVWETWRHIRTKHGNDVEIPTSEPGMTREISEASAKIMESFLREGKLNPALNPTQIGFNRAFAAWIIEDNLAFTTGETPGIQRVFDYIGSRFGLPSDTTVRNTLAKLFCEMFETSKSELANVKSKIAASTDTWSTRSMMFTFAGTIASWVSEDWQLIERVIDFHLIGDKEHEGVYAAAGLAKRLSELDILERISLSLDNVSTNDVLIRALSDILRQGFNIQWAPENSQIRCIAHVVNLVVQKILATLDEAHDPEEQDYYVPNKDLPFHYDPDGDPELIEQFDSEHYATTDEDSEIGLITALKPEFEKLPALRMITIKICSSPQRRQRFKATSRSIYTADERAPSGKPLTSLMVIRDVKTRWNYTEAMITRGLLLRKAIDQWVFDREELRPLLLTTDQWKMLESLGKILTVFTQVTLEMSRSGTPTVPFVLPMYEIMMTSLREHAANELLLQPLRVAATAGLVKLTVYYEKAKQCQFNVIATMLHLGLGLAWFQKIGSERAEHARILFELVFDTYKKAADAKIQNLPPATQPRKPTQSTRSFLDVVCMVDVVLPVNNVLRPEPELKRFYDAALTYGSGELNAPLAWWKIHERDFPVIAAMARDFFAIPGTSVSVEHLFSKSRHLCRETRSSMHADTIMKAMLTKMWIKAGLFKLKQS</sequence>
<evidence type="ECO:0000256" key="6">
    <source>
        <dbReference type="SAM" id="MobiDB-lite"/>
    </source>
</evidence>
<feature type="region of interest" description="Disordered" evidence="6">
    <location>
        <begin position="1"/>
        <end position="21"/>
    </location>
</feature>
<dbReference type="AlphaFoldDB" id="A0A8H6Z714"/>
<feature type="domain" description="HAT C-terminal dimerisation" evidence="7">
    <location>
        <begin position="957"/>
        <end position="1021"/>
    </location>
</feature>
<name>A0A8H6Z714_9AGAR</name>
<evidence type="ECO:0000256" key="4">
    <source>
        <dbReference type="ARBA" id="ARBA00022833"/>
    </source>
</evidence>
<dbReference type="GO" id="GO:0005634">
    <property type="term" value="C:nucleus"/>
    <property type="evidence" value="ECO:0007669"/>
    <property type="project" value="UniProtKB-SubCell"/>
</dbReference>
<dbReference type="PANTHER" id="PTHR46481">
    <property type="entry name" value="ZINC FINGER BED DOMAIN-CONTAINING PROTEIN 4"/>
    <property type="match status" value="1"/>
</dbReference>
<comment type="subcellular location">
    <subcellularLocation>
        <location evidence="1">Nucleus</location>
    </subcellularLocation>
</comment>
<evidence type="ECO:0000313" key="8">
    <source>
        <dbReference type="EMBL" id="KAF7371521.1"/>
    </source>
</evidence>
<dbReference type="InterPro" id="IPR052035">
    <property type="entry name" value="ZnF_BED_domain_contain"/>
</dbReference>
<evidence type="ECO:0000256" key="5">
    <source>
        <dbReference type="ARBA" id="ARBA00023242"/>
    </source>
</evidence>
<keyword evidence="3" id="KW-0863">Zinc-finger</keyword>
<dbReference type="GO" id="GO:0008270">
    <property type="term" value="F:zinc ion binding"/>
    <property type="evidence" value="ECO:0007669"/>
    <property type="project" value="UniProtKB-KW"/>
</dbReference>
<feature type="compositionally biased region" description="Polar residues" evidence="6">
    <location>
        <begin position="1"/>
        <end position="15"/>
    </location>
</feature>
<keyword evidence="9" id="KW-1185">Reference proteome</keyword>
<keyword evidence="4" id="KW-0862">Zinc</keyword>
<evidence type="ECO:0000256" key="2">
    <source>
        <dbReference type="ARBA" id="ARBA00022723"/>
    </source>
</evidence>
<dbReference type="OrthoDB" id="3010994at2759"/>